<name>M5DWN9_9GAMM</name>
<dbReference type="PANTHER" id="PTHR41533:SF2">
    <property type="entry name" value="BLR7131 PROTEIN"/>
    <property type="match status" value="1"/>
</dbReference>
<dbReference type="HOGENOM" id="CLU_020360_3_4_6"/>
<evidence type="ECO:0000256" key="4">
    <source>
        <dbReference type="ARBA" id="ARBA00022960"/>
    </source>
</evidence>
<dbReference type="GO" id="GO:0008360">
    <property type="term" value="P:regulation of cell shape"/>
    <property type="evidence" value="ECO:0007669"/>
    <property type="project" value="UniProtKB-UniRule"/>
</dbReference>
<keyword evidence="10" id="KW-1185">Reference proteome</keyword>
<dbReference type="InterPro" id="IPR002477">
    <property type="entry name" value="Peptidoglycan-bd-like"/>
</dbReference>
<evidence type="ECO:0000256" key="7">
    <source>
        <dbReference type="PROSITE-ProRule" id="PRU01373"/>
    </source>
</evidence>
<feature type="active site" description="Proton donor/acceptor" evidence="7">
    <location>
        <position position="497"/>
    </location>
</feature>
<dbReference type="KEGG" id="tol:TOL_3600"/>
<dbReference type="EMBL" id="HF680312">
    <property type="protein sequence ID" value="CCU73985.1"/>
    <property type="molecule type" value="Genomic_DNA"/>
</dbReference>
<dbReference type="SUPFAM" id="SSF141523">
    <property type="entry name" value="L,D-transpeptidase catalytic domain-like"/>
    <property type="match status" value="1"/>
</dbReference>
<dbReference type="InterPro" id="IPR036365">
    <property type="entry name" value="PGBD-like_sf"/>
</dbReference>
<feature type="active site" description="Nucleophile" evidence="7">
    <location>
        <position position="516"/>
    </location>
</feature>
<dbReference type="PANTHER" id="PTHR41533">
    <property type="entry name" value="L,D-TRANSPEPTIDASE HI_1667-RELATED"/>
    <property type="match status" value="1"/>
</dbReference>
<evidence type="ECO:0000256" key="6">
    <source>
        <dbReference type="ARBA" id="ARBA00023316"/>
    </source>
</evidence>
<dbReference type="Pfam" id="PF03734">
    <property type="entry name" value="YkuD"/>
    <property type="match status" value="1"/>
</dbReference>
<dbReference type="InterPro" id="IPR045380">
    <property type="entry name" value="LD_TPept_scaffold_dom"/>
</dbReference>
<dbReference type="AlphaFoldDB" id="M5DWN9"/>
<evidence type="ECO:0000313" key="10">
    <source>
        <dbReference type="Proteomes" id="UP000011866"/>
    </source>
</evidence>
<dbReference type="InterPro" id="IPR052905">
    <property type="entry name" value="LD-transpeptidase_YkuD-like"/>
</dbReference>
<gene>
    <name evidence="9" type="ORF">TOL_3600</name>
</gene>
<comment type="pathway">
    <text evidence="1 7">Cell wall biogenesis; peptidoglycan biosynthesis.</text>
</comment>
<dbReference type="Pfam" id="PF20142">
    <property type="entry name" value="Scaffold"/>
    <property type="match status" value="1"/>
</dbReference>
<keyword evidence="5 7" id="KW-0573">Peptidoglycan synthesis</keyword>
<evidence type="ECO:0000256" key="5">
    <source>
        <dbReference type="ARBA" id="ARBA00022984"/>
    </source>
</evidence>
<dbReference type="eggNOG" id="COG2989">
    <property type="taxonomic scope" value="Bacteria"/>
</dbReference>
<dbReference type="UniPathway" id="UPA00219"/>
<reference evidence="9 10" key="1">
    <citation type="journal article" date="2013" name="Genome Announc.">
        <title>Genome Sequence of Thalassolituus oleivorans MIL-1 (DSM 14913T).</title>
        <authorList>
            <person name="Golyshin P.N."/>
            <person name="Werner J."/>
            <person name="Chernikova T.N."/>
            <person name="Tran H."/>
            <person name="Ferrer M."/>
            <person name="Yakimov M.M."/>
            <person name="Teeling H."/>
            <person name="Golyshina O.V."/>
        </authorList>
    </citation>
    <scope>NUCLEOTIDE SEQUENCE [LARGE SCALE GENOMIC DNA]</scope>
    <source>
        <strain evidence="9 10">MIL-1</strain>
    </source>
</reference>
<proteinExistence type="inferred from homology"/>
<dbReference type="GO" id="GO:0016740">
    <property type="term" value="F:transferase activity"/>
    <property type="evidence" value="ECO:0007669"/>
    <property type="project" value="UniProtKB-KW"/>
</dbReference>
<evidence type="ECO:0000256" key="2">
    <source>
        <dbReference type="ARBA" id="ARBA00005992"/>
    </source>
</evidence>
<evidence type="ECO:0000256" key="3">
    <source>
        <dbReference type="ARBA" id="ARBA00022679"/>
    </source>
</evidence>
<evidence type="ECO:0000313" key="9">
    <source>
        <dbReference type="EMBL" id="CCU73985.1"/>
    </source>
</evidence>
<sequence>MRYDTHYRMTSTPRSNKHLAIPAVIGLLCVGLLFAALAASVNTKPYMPPNVAQKYMEEWLIESSRHVAGEVRLKHIQNIEPFYLHRDYQPVWMDSYELKPAAKELIQVLRETAGDDWRNYGYALPTLERETNRLSNVPKQATAVDILLTDAFITYAQQSLNSELIPDTGELDHPIRKVSSEQPLSSITTEDVVRLLQKSVEDDNLDELLTQLTPNQPGYLKLREQLNRYRSIDATGLWEELPADMQVSEGQRHKMMPYLRWVLGQYGDMPKGALSWLFKEKESHSQWPLEGEEINMEEPRFLFDEPLKEAVMHFQKRHKLEVTGELNDETRLQLNIPPYQIAQRIALNMKRWRHLPRELGQRHIMVNMADFRLRLMDGNTPTLDMKVVIGNLQRRTPVMSEMMSTIEISPTWTVPARIAATSLLPQIKRNPAYLEQKGFRVITYQDGAPKYVSTKDINWNKYSSKYFPYTLVQQPGPDNALGTVKFLFPNLQDIYLHDTSHRELFALEKRALSSGCVRVEQPRLLAEKLLARQTGWQRSNIDAAIDQNRTSRIRLEQPVPVYLMYWTTWVDDDGVLQVREDVYQRDLTAGMASHRQASL</sequence>
<organism evidence="9 10">
    <name type="scientific">Thalassolituus oleivorans MIL-1</name>
    <dbReference type="NCBI Taxonomy" id="1298593"/>
    <lineage>
        <taxon>Bacteria</taxon>
        <taxon>Pseudomonadati</taxon>
        <taxon>Pseudomonadota</taxon>
        <taxon>Gammaproteobacteria</taxon>
        <taxon>Oceanospirillales</taxon>
        <taxon>Oceanospirillaceae</taxon>
        <taxon>Thalassolituus</taxon>
    </lineage>
</organism>
<dbReference type="GO" id="GO:0004180">
    <property type="term" value="F:carboxypeptidase activity"/>
    <property type="evidence" value="ECO:0007669"/>
    <property type="project" value="UniProtKB-ARBA"/>
</dbReference>
<dbReference type="Pfam" id="PF01471">
    <property type="entry name" value="PG_binding_1"/>
    <property type="match status" value="1"/>
</dbReference>
<evidence type="ECO:0000259" key="8">
    <source>
        <dbReference type="PROSITE" id="PS52029"/>
    </source>
</evidence>
<evidence type="ECO:0000256" key="1">
    <source>
        <dbReference type="ARBA" id="ARBA00004752"/>
    </source>
</evidence>
<feature type="domain" description="L,D-TPase catalytic" evidence="8">
    <location>
        <begin position="362"/>
        <end position="544"/>
    </location>
</feature>
<comment type="similarity">
    <text evidence="2">Belongs to the YkuD family.</text>
</comment>
<dbReference type="InterPro" id="IPR038063">
    <property type="entry name" value="Transpep_catalytic_dom"/>
</dbReference>
<dbReference type="SUPFAM" id="SSF47090">
    <property type="entry name" value="PGBD-like"/>
    <property type="match status" value="1"/>
</dbReference>
<protein>
    <recommendedName>
        <fullName evidence="8">L,D-TPase catalytic domain-containing protein</fullName>
    </recommendedName>
</protein>
<dbReference type="InterPro" id="IPR005490">
    <property type="entry name" value="LD_TPept_cat_dom"/>
</dbReference>
<dbReference type="PATRIC" id="fig|1298593.3.peg.3480"/>
<dbReference type="PROSITE" id="PS52029">
    <property type="entry name" value="LD_TPASE"/>
    <property type="match status" value="1"/>
</dbReference>
<dbReference type="GO" id="GO:0009252">
    <property type="term" value="P:peptidoglycan biosynthetic process"/>
    <property type="evidence" value="ECO:0007669"/>
    <property type="project" value="UniProtKB-UniPathway"/>
</dbReference>
<dbReference type="STRING" id="187493.CN03_00055"/>
<dbReference type="InterPro" id="IPR036366">
    <property type="entry name" value="PGBDSf"/>
</dbReference>
<dbReference type="GO" id="GO:0071555">
    <property type="term" value="P:cell wall organization"/>
    <property type="evidence" value="ECO:0007669"/>
    <property type="project" value="UniProtKB-UniRule"/>
</dbReference>
<dbReference type="CDD" id="cd16913">
    <property type="entry name" value="YkuD_like"/>
    <property type="match status" value="1"/>
</dbReference>
<keyword evidence="6 7" id="KW-0961">Cell wall biogenesis/degradation</keyword>
<keyword evidence="4 7" id="KW-0133">Cell shape</keyword>
<dbReference type="Gene3D" id="2.40.440.10">
    <property type="entry name" value="L,D-transpeptidase catalytic domain-like"/>
    <property type="match status" value="1"/>
</dbReference>
<dbReference type="Gene3D" id="1.10.101.10">
    <property type="entry name" value="PGBD-like superfamily/PGBD"/>
    <property type="match status" value="1"/>
</dbReference>
<dbReference type="Proteomes" id="UP000011866">
    <property type="component" value="Chromosome"/>
</dbReference>
<accession>M5DWN9</accession>
<keyword evidence="3" id="KW-0808">Transferase</keyword>